<dbReference type="GO" id="GO:0003964">
    <property type="term" value="F:RNA-directed DNA polymerase activity"/>
    <property type="evidence" value="ECO:0007669"/>
    <property type="project" value="UniProtKB-KW"/>
</dbReference>
<keyword evidence="1" id="KW-0808">Transferase</keyword>
<evidence type="ECO:0000313" key="2">
    <source>
        <dbReference type="Proteomes" id="UP000325081"/>
    </source>
</evidence>
<evidence type="ECO:0000313" key="1">
    <source>
        <dbReference type="EMBL" id="GER49807.1"/>
    </source>
</evidence>
<dbReference type="EMBL" id="BKCP01008848">
    <property type="protein sequence ID" value="GER49807.1"/>
    <property type="molecule type" value="Genomic_DNA"/>
</dbReference>
<accession>A0A5A7QZE7</accession>
<dbReference type="Proteomes" id="UP000325081">
    <property type="component" value="Unassembled WGS sequence"/>
</dbReference>
<dbReference type="PANTHER" id="PTHR46890">
    <property type="entry name" value="NON-LTR RETROLELEMENT REVERSE TRANSCRIPTASE-LIKE PROTEIN-RELATED"/>
    <property type="match status" value="1"/>
</dbReference>
<reference evidence="2" key="1">
    <citation type="journal article" date="2019" name="Curr. Biol.">
        <title>Genome Sequence of Striga asiatica Provides Insight into the Evolution of Plant Parasitism.</title>
        <authorList>
            <person name="Yoshida S."/>
            <person name="Kim S."/>
            <person name="Wafula E.K."/>
            <person name="Tanskanen J."/>
            <person name="Kim Y.M."/>
            <person name="Honaas L."/>
            <person name="Yang Z."/>
            <person name="Spallek T."/>
            <person name="Conn C.E."/>
            <person name="Ichihashi Y."/>
            <person name="Cheong K."/>
            <person name="Cui S."/>
            <person name="Der J.P."/>
            <person name="Gundlach H."/>
            <person name="Jiao Y."/>
            <person name="Hori C."/>
            <person name="Ishida J.K."/>
            <person name="Kasahara H."/>
            <person name="Kiba T."/>
            <person name="Kim M.S."/>
            <person name="Koo N."/>
            <person name="Laohavisit A."/>
            <person name="Lee Y.H."/>
            <person name="Lumba S."/>
            <person name="McCourt P."/>
            <person name="Mortimer J.C."/>
            <person name="Mutuku J.M."/>
            <person name="Nomura T."/>
            <person name="Sasaki-Sekimoto Y."/>
            <person name="Seto Y."/>
            <person name="Wang Y."/>
            <person name="Wakatake T."/>
            <person name="Sakakibara H."/>
            <person name="Demura T."/>
            <person name="Yamaguchi S."/>
            <person name="Yoneyama K."/>
            <person name="Manabe R.I."/>
            <person name="Nelson D.C."/>
            <person name="Schulman A.H."/>
            <person name="Timko M.P."/>
            <person name="dePamphilis C.W."/>
            <person name="Choi D."/>
            <person name="Shirasu K."/>
        </authorList>
    </citation>
    <scope>NUCLEOTIDE SEQUENCE [LARGE SCALE GENOMIC DNA]</scope>
    <source>
        <strain evidence="2">cv. UVA1</strain>
    </source>
</reference>
<name>A0A5A7QZE7_STRAF</name>
<gene>
    <name evidence="1" type="ORF">STAS_27075</name>
</gene>
<proteinExistence type="predicted"/>
<dbReference type="InterPro" id="IPR036691">
    <property type="entry name" value="Endo/exonu/phosph_ase_sf"/>
</dbReference>
<dbReference type="AlphaFoldDB" id="A0A5A7QZE7"/>
<dbReference type="OrthoDB" id="1748995at2759"/>
<dbReference type="SUPFAM" id="SSF56219">
    <property type="entry name" value="DNase I-like"/>
    <property type="match status" value="1"/>
</dbReference>
<dbReference type="InterPro" id="IPR052343">
    <property type="entry name" value="Retrotransposon-Effector_Assoc"/>
</dbReference>
<keyword evidence="1" id="KW-0695">RNA-directed DNA polymerase</keyword>
<sequence length="591" mass="67533">MDAHENIGGRDKNPNETREFHNFISHMGMLEVTMVGHQFTWSNNRTHDSFIEEKLDRVFSSCHWTAKNSNAKVMNFFKTSSDHSLLVLNKDVSCTHFKKSRFQFDKRWLTREGVQSMLEEMRLQSGGKNWENWEKLRKKLNEAQYSEEMKTNVITRLVAVGGRVCVSKEDIEAEVITFYNYLFSSEGSSNDSDILQLIHNVISHSITQNLIAKVEEDEVQSALFSMNPEKAPGVTGLSPLFFQHFWPIIKYDLCHAVSSFFESKILFHSWNRSIIILIPKCLNPVALADFRPISLCEVAYKIIAKILATKMKSVLHLCVSESQAAYILGRQLLDNVIMAHEVIHFLNRHRTGRQSFLAVKLDREVSCGNIRGVTLARGGMRQSHLLFTDDSLLFCGANAYSISSVLRILNSNHRLTGQKVNLLKSSIFFSKNVPTDTQTEICNLLQGKLPKSMLNSGGEMAVNTQLMWRIASVPNLLVSKFLKCKYFSTGCIFKAGVTKSASWLWTTWKKVKDRYKHCFKIQIGDGLTTHIWQDPWICNSSSGCPQRDVSTNTDIQWVWELLEACGRRWNSALVKQMFNETDSANILKLYL</sequence>
<protein>
    <submittedName>
        <fullName evidence="1">RNA-directed DNA polymerase (Reversetranscriptase)-related family protein</fullName>
    </submittedName>
</protein>
<organism evidence="1 2">
    <name type="scientific">Striga asiatica</name>
    <name type="common">Asiatic witchweed</name>
    <name type="synonym">Buchnera asiatica</name>
    <dbReference type="NCBI Taxonomy" id="4170"/>
    <lineage>
        <taxon>Eukaryota</taxon>
        <taxon>Viridiplantae</taxon>
        <taxon>Streptophyta</taxon>
        <taxon>Embryophyta</taxon>
        <taxon>Tracheophyta</taxon>
        <taxon>Spermatophyta</taxon>
        <taxon>Magnoliopsida</taxon>
        <taxon>eudicotyledons</taxon>
        <taxon>Gunneridae</taxon>
        <taxon>Pentapetalae</taxon>
        <taxon>asterids</taxon>
        <taxon>lamiids</taxon>
        <taxon>Lamiales</taxon>
        <taxon>Orobanchaceae</taxon>
        <taxon>Buchnereae</taxon>
        <taxon>Striga</taxon>
    </lineage>
</organism>
<keyword evidence="1" id="KW-0548">Nucleotidyltransferase</keyword>
<comment type="caution">
    <text evidence="1">The sequence shown here is derived from an EMBL/GenBank/DDBJ whole genome shotgun (WGS) entry which is preliminary data.</text>
</comment>
<dbReference type="PANTHER" id="PTHR46890:SF48">
    <property type="entry name" value="RNA-DIRECTED DNA POLYMERASE"/>
    <property type="match status" value="1"/>
</dbReference>
<keyword evidence="2" id="KW-1185">Reference proteome</keyword>